<proteinExistence type="predicted"/>
<dbReference type="Proteomes" id="UP001209681">
    <property type="component" value="Unassembled WGS sequence"/>
</dbReference>
<gene>
    <name evidence="1" type="ORF">OOT00_05485</name>
</gene>
<comment type="caution">
    <text evidence="1">The sequence shown here is derived from an EMBL/GenBank/DDBJ whole genome shotgun (WGS) entry which is preliminary data.</text>
</comment>
<keyword evidence="2" id="KW-1185">Reference proteome</keyword>
<accession>A0ABT3N7L0</accession>
<reference evidence="1 2" key="1">
    <citation type="submission" date="2022-11" db="EMBL/GenBank/DDBJ databases">
        <title>Desulfobotulus tamanensis H1 sp. nov. - anaerobic, alkaliphilic, sulphate reducing bacterium isolated from terrestrial mud volcano.</title>
        <authorList>
            <person name="Frolova A."/>
            <person name="Merkel A.Y."/>
            <person name="Slobodkin A.I."/>
        </authorList>
    </citation>
    <scope>NUCLEOTIDE SEQUENCE [LARGE SCALE GENOMIC DNA]</scope>
    <source>
        <strain evidence="1 2">H1</strain>
    </source>
</reference>
<evidence type="ECO:0000313" key="2">
    <source>
        <dbReference type="Proteomes" id="UP001209681"/>
    </source>
</evidence>
<evidence type="ECO:0008006" key="3">
    <source>
        <dbReference type="Google" id="ProtNLM"/>
    </source>
</evidence>
<evidence type="ECO:0000313" key="1">
    <source>
        <dbReference type="EMBL" id="MCW7753438.1"/>
    </source>
</evidence>
<protein>
    <recommendedName>
        <fullName evidence="3">PIN domain-containing protein</fullName>
    </recommendedName>
</protein>
<dbReference type="RefSeq" id="WP_265424306.1">
    <property type="nucleotide sequence ID" value="NZ_JAPFPW010000004.1"/>
</dbReference>
<organism evidence="1 2">
    <name type="scientific">Desulfobotulus pelophilus</name>
    <dbReference type="NCBI Taxonomy" id="2823377"/>
    <lineage>
        <taxon>Bacteria</taxon>
        <taxon>Pseudomonadati</taxon>
        <taxon>Thermodesulfobacteriota</taxon>
        <taxon>Desulfobacteria</taxon>
        <taxon>Desulfobacterales</taxon>
        <taxon>Desulfobacteraceae</taxon>
        <taxon>Desulfobotulus</taxon>
    </lineage>
</organism>
<sequence>MRRVIIFDTSILCVWLAIPGMDVCGSAENRWDKKRIAKRIEAGFKEKALFVLPLATLIETGNHIAQASHSRKEFAEALADLMRKSADSEAPWAAFSQQSDLWLPASLKKLADSWPLLAAQQISFGDATIKDVAELYHRMGFATEILTGDQSLKAHEPLVPVAVPRRRQGR</sequence>
<dbReference type="EMBL" id="JAPFPW010000004">
    <property type="protein sequence ID" value="MCW7753438.1"/>
    <property type="molecule type" value="Genomic_DNA"/>
</dbReference>
<name>A0ABT3N7L0_9BACT</name>